<comment type="caution">
    <text evidence="2">The sequence shown here is derived from an EMBL/GenBank/DDBJ whole genome shotgun (WGS) entry which is preliminary data.</text>
</comment>
<dbReference type="EMBL" id="BNAO01000001">
    <property type="protein sequence ID" value="GHG60397.1"/>
    <property type="molecule type" value="Genomic_DNA"/>
</dbReference>
<proteinExistence type="predicted"/>
<evidence type="ECO:0000259" key="1">
    <source>
        <dbReference type="Pfam" id="PF20376"/>
    </source>
</evidence>
<dbReference type="RefSeq" id="WP_189429573.1">
    <property type="nucleotide sequence ID" value="NZ_BNAO01000001.1"/>
</dbReference>
<accession>A0ABQ3KU98</accession>
<gene>
    <name evidence="2" type="ORF">GCM10010919_03830</name>
</gene>
<evidence type="ECO:0000313" key="2">
    <source>
        <dbReference type="EMBL" id="GHG60397.1"/>
    </source>
</evidence>
<feature type="domain" description="DUF6671" evidence="1">
    <location>
        <begin position="59"/>
        <end position="273"/>
    </location>
</feature>
<reference evidence="3" key="1">
    <citation type="journal article" date="2019" name="Int. J. Syst. Evol. Microbiol.">
        <title>The Global Catalogue of Microorganisms (GCM) 10K type strain sequencing project: providing services to taxonomists for standard genome sequencing and annotation.</title>
        <authorList>
            <consortium name="The Broad Institute Genomics Platform"/>
            <consortium name="The Broad Institute Genome Sequencing Center for Infectious Disease"/>
            <person name="Wu L."/>
            <person name="Ma J."/>
        </authorList>
    </citation>
    <scope>NUCLEOTIDE SEQUENCE [LARGE SCALE GENOMIC DNA]</scope>
    <source>
        <strain evidence="3">CGMCC 1.7003</strain>
    </source>
</reference>
<dbReference type="InterPro" id="IPR046612">
    <property type="entry name" value="DUF6671"/>
</dbReference>
<name>A0ABQ3KU98_9ALTE</name>
<organism evidence="2 3">
    <name type="scientific">Alishewanella longhuensis</name>
    <dbReference type="NCBI Taxonomy" id="1091037"/>
    <lineage>
        <taxon>Bacteria</taxon>
        <taxon>Pseudomonadati</taxon>
        <taxon>Pseudomonadota</taxon>
        <taxon>Gammaproteobacteria</taxon>
        <taxon>Alteromonadales</taxon>
        <taxon>Alteromonadaceae</taxon>
        <taxon>Alishewanella</taxon>
    </lineage>
</organism>
<keyword evidence="3" id="KW-1185">Reference proteome</keyword>
<dbReference type="Pfam" id="PF20376">
    <property type="entry name" value="DUF6671"/>
    <property type="match status" value="1"/>
</dbReference>
<evidence type="ECO:0000313" key="3">
    <source>
        <dbReference type="Proteomes" id="UP000659697"/>
    </source>
</evidence>
<dbReference type="Proteomes" id="UP000659697">
    <property type="component" value="Unassembled WGS sequence"/>
</dbReference>
<sequence length="273" mass="28933">MSTPAALLTLHRKAMQIAPALAAVGIEVQSTEAFDTDTLGTFAGETPRTLSPLACARAKAQQAIALTGLPLGMGSEGSFGGGPMPGFLNWDEELLLLIDSRTGQEIIAVAAGPVALSAVESDNIAVLQAHIAKHDAAQGWILRYPAGLVKGLIGEQALVQALMQAEIYQAGALLAEKVQLQPDFRAHLCPARQGYIQQAAEQLAQRLLALCPSCQAPDFWRKQAEPGLPCELCDYPTSQVKYYIKSCNCCGHKEQEAAATVFASAVHCPLCNP</sequence>
<protein>
    <recommendedName>
        <fullName evidence="1">DUF6671 domain-containing protein</fullName>
    </recommendedName>
</protein>